<evidence type="ECO:0000256" key="2">
    <source>
        <dbReference type="ARBA" id="ARBA00023319"/>
    </source>
</evidence>
<accession>A0AAN0JHV0</accession>
<dbReference type="SMART" id="SM00408">
    <property type="entry name" value="IGc2"/>
    <property type="match status" value="4"/>
</dbReference>
<keyword evidence="1" id="KW-1015">Disulfide bond</keyword>
<dbReference type="PANTHER" id="PTHR45889:SF8">
    <property type="entry name" value="IG-LIKE DOMAIN-CONTAINING PROTEIN"/>
    <property type="match status" value="1"/>
</dbReference>
<dbReference type="GeneID" id="109584890"/>
<dbReference type="FunFam" id="2.60.40.10:FF:000032">
    <property type="entry name" value="palladin isoform X1"/>
    <property type="match status" value="1"/>
</dbReference>
<dbReference type="PROSITE" id="PS51257">
    <property type="entry name" value="PROKAR_LIPOPROTEIN"/>
    <property type="match status" value="1"/>
</dbReference>
<feature type="domain" description="Ig-like" evidence="4">
    <location>
        <begin position="2"/>
        <end position="96"/>
    </location>
</feature>
<dbReference type="PANTHER" id="PTHR45889">
    <property type="entry name" value="IG-LIKE DOMAIN-CONTAINING PROTEIN"/>
    <property type="match status" value="1"/>
</dbReference>
<evidence type="ECO:0000313" key="5">
    <source>
        <dbReference type="EnsemblMetazoa" id="XP_019856347.1"/>
    </source>
</evidence>
<sequence length="631" mass="68499">MPHLITRIGLLVLLAFIYTAGASCTVSAPSGPRTIRFGSQHTITCQFSANCFSSSWTKDGLSLSNNPNYTVTSGSTRSSISFNASLSDTGDFVCNVIKFHFSDSSIKRYFRIFVEKAVEVHIYPNAINSVEGEMVSINCTAIGAPTPSSISWYRNGLPLNPAPESNKSTDQQTVTSRLVLQPLERNDEGVYSCSAFNAPSSIGFKTAHSSDVLVTVYYLPLFILQPPFIVEGIAGGNTSLFCSVTANPLPPVVYWLTSNGLNLTNISTSVVVSPKVIESTLTLENVQLSDELNYSCVVEQVIPSNNNRTLIKAQTQLLIAYPPQVSSPIHNVTVNASDEVTLLCEGFGNPRPVIEWYFIGKDGNEVQIHNASRSLPLSDRTIVSNLTLTNVTIDQEGSYRCKGTNNVTNLIGSKEDTLIHLTVHSPPQLIRVNSSSNYSLLVNESITLSFSINFASPPVKSEQVAWTLTTVNREIKELNSSDQFQISADGLSLTIFSVSLEENGFIQSTVYNEVGTDSKGYYLLIGTSPSVSILPRHVGVAIGTRNISFTCSSSGHPIPLLTWYANDQELSLSQDKYSSLYTNTNGTSVLTLFDLGLSDAARYTCLASNVFGNDTVDNHLVVQVPPNITLT</sequence>
<dbReference type="Pfam" id="PF13927">
    <property type="entry name" value="Ig_3"/>
    <property type="match status" value="4"/>
</dbReference>
<name>A0AAN0JHV0_AMPQE</name>
<dbReference type="Gene3D" id="2.60.40.10">
    <property type="entry name" value="Immunoglobulins"/>
    <property type="match status" value="6"/>
</dbReference>
<feature type="domain" description="Ig-like" evidence="4">
    <location>
        <begin position="220"/>
        <end position="315"/>
    </location>
</feature>
<dbReference type="RefSeq" id="XP_019856347.1">
    <property type="nucleotide sequence ID" value="XM_020000788.1"/>
</dbReference>
<evidence type="ECO:0000313" key="6">
    <source>
        <dbReference type="Proteomes" id="UP000007879"/>
    </source>
</evidence>
<reference evidence="6" key="1">
    <citation type="journal article" date="2010" name="Nature">
        <title>The Amphimedon queenslandica genome and the evolution of animal complexity.</title>
        <authorList>
            <person name="Srivastava M."/>
            <person name="Simakov O."/>
            <person name="Chapman J."/>
            <person name="Fahey B."/>
            <person name="Gauthier M.E."/>
            <person name="Mitros T."/>
            <person name="Richards G.S."/>
            <person name="Conaco C."/>
            <person name="Dacre M."/>
            <person name="Hellsten U."/>
            <person name="Larroux C."/>
            <person name="Putnam N.H."/>
            <person name="Stanke M."/>
            <person name="Adamska M."/>
            <person name="Darling A."/>
            <person name="Degnan S.M."/>
            <person name="Oakley T.H."/>
            <person name="Plachetzki D.C."/>
            <person name="Zhai Y."/>
            <person name="Adamski M."/>
            <person name="Calcino A."/>
            <person name="Cummins S.F."/>
            <person name="Goodstein D.M."/>
            <person name="Harris C."/>
            <person name="Jackson D.J."/>
            <person name="Leys S.P."/>
            <person name="Shu S."/>
            <person name="Woodcroft B.J."/>
            <person name="Vervoort M."/>
            <person name="Kosik K.S."/>
            <person name="Manning G."/>
            <person name="Degnan B.M."/>
            <person name="Rokhsar D.S."/>
        </authorList>
    </citation>
    <scope>NUCLEOTIDE SEQUENCE [LARGE SCALE GENOMIC DNA]</scope>
</reference>
<dbReference type="EnsemblMetazoa" id="XM_020000788.1">
    <property type="protein sequence ID" value="XP_019856347.1"/>
    <property type="gene ID" value="LOC109584890"/>
</dbReference>
<dbReference type="InterPro" id="IPR036179">
    <property type="entry name" value="Ig-like_dom_sf"/>
</dbReference>
<dbReference type="InterPro" id="IPR007110">
    <property type="entry name" value="Ig-like_dom"/>
</dbReference>
<proteinExistence type="predicted"/>
<dbReference type="Proteomes" id="UP000007879">
    <property type="component" value="Unassembled WGS sequence"/>
</dbReference>
<evidence type="ECO:0000256" key="1">
    <source>
        <dbReference type="ARBA" id="ARBA00023157"/>
    </source>
</evidence>
<dbReference type="InterPro" id="IPR003599">
    <property type="entry name" value="Ig_sub"/>
</dbReference>
<dbReference type="InterPro" id="IPR003598">
    <property type="entry name" value="Ig_sub2"/>
</dbReference>
<dbReference type="AlphaFoldDB" id="A0AAN0JHV0"/>
<dbReference type="SMART" id="SM00409">
    <property type="entry name" value="IG"/>
    <property type="match status" value="6"/>
</dbReference>
<dbReference type="KEGG" id="aqu:109584890"/>
<feature type="domain" description="Ig-like" evidence="4">
    <location>
        <begin position="118"/>
        <end position="215"/>
    </location>
</feature>
<dbReference type="PROSITE" id="PS50835">
    <property type="entry name" value="IG_LIKE"/>
    <property type="match status" value="5"/>
</dbReference>
<keyword evidence="6" id="KW-1185">Reference proteome</keyword>
<dbReference type="InterPro" id="IPR013783">
    <property type="entry name" value="Ig-like_fold"/>
</dbReference>
<evidence type="ECO:0000256" key="3">
    <source>
        <dbReference type="SAM" id="SignalP"/>
    </source>
</evidence>
<keyword evidence="2" id="KW-0393">Immunoglobulin domain</keyword>
<feature type="domain" description="Ig-like" evidence="4">
    <location>
        <begin position="323"/>
        <end position="419"/>
    </location>
</feature>
<organism evidence="5 6">
    <name type="scientific">Amphimedon queenslandica</name>
    <name type="common">Sponge</name>
    <dbReference type="NCBI Taxonomy" id="400682"/>
    <lineage>
        <taxon>Eukaryota</taxon>
        <taxon>Metazoa</taxon>
        <taxon>Porifera</taxon>
        <taxon>Demospongiae</taxon>
        <taxon>Heteroscleromorpha</taxon>
        <taxon>Haplosclerida</taxon>
        <taxon>Niphatidae</taxon>
        <taxon>Amphimedon</taxon>
    </lineage>
</organism>
<dbReference type="CDD" id="cd00096">
    <property type="entry name" value="Ig"/>
    <property type="match status" value="3"/>
</dbReference>
<feature type="chain" id="PRO_5042980714" description="Ig-like domain-containing protein" evidence="3">
    <location>
        <begin position="23"/>
        <end position="631"/>
    </location>
</feature>
<dbReference type="SUPFAM" id="SSF48726">
    <property type="entry name" value="Immunoglobulin"/>
    <property type="match status" value="6"/>
</dbReference>
<feature type="signal peptide" evidence="3">
    <location>
        <begin position="1"/>
        <end position="22"/>
    </location>
</feature>
<evidence type="ECO:0000259" key="4">
    <source>
        <dbReference type="PROSITE" id="PS50835"/>
    </source>
</evidence>
<keyword evidence="3" id="KW-0732">Signal</keyword>
<reference evidence="5" key="2">
    <citation type="submission" date="2024-06" db="UniProtKB">
        <authorList>
            <consortium name="EnsemblMetazoa"/>
        </authorList>
    </citation>
    <scope>IDENTIFICATION</scope>
</reference>
<protein>
    <recommendedName>
        <fullName evidence="4">Ig-like domain-containing protein</fullName>
    </recommendedName>
</protein>
<feature type="domain" description="Ig-like" evidence="4">
    <location>
        <begin position="529"/>
        <end position="623"/>
    </location>
</feature>